<dbReference type="Proteomes" id="UP000298745">
    <property type="component" value="Chromosome"/>
</dbReference>
<evidence type="ECO:0008006" key="3">
    <source>
        <dbReference type="Google" id="ProtNLM"/>
    </source>
</evidence>
<evidence type="ECO:0000313" key="1">
    <source>
        <dbReference type="EMBL" id="QCI23662.1"/>
    </source>
</evidence>
<organism evidence="1 2">
    <name type="scientific">Buchnera aphidicola</name>
    <name type="common">Macrosiphoniella sanborni</name>
    <dbReference type="NCBI Taxonomy" id="1241865"/>
    <lineage>
        <taxon>Bacteria</taxon>
        <taxon>Pseudomonadati</taxon>
        <taxon>Pseudomonadota</taxon>
        <taxon>Gammaproteobacteria</taxon>
        <taxon>Enterobacterales</taxon>
        <taxon>Erwiniaceae</taxon>
        <taxon>Buchnera</taxon>
    </lineage>
</organism>
<protein>
    <recommendedName>
        <fullName evidence="3">Outer membrane protein assembly factor BamC</fullName>
    </recommendedName>
</protein>
<dbReference type="EMBL" id="CP034864">
    <property type="protein sequence ID" value="QCI23662.1"/>
    <property type="molecule type" value="Genomic_DNA"/>
</dbReference>
<dbReference type="PROSITE" id="PS51257">
    <property type="entry name" value="PROKAR_LIPOPROTEIN"/>
    <property type="match status" value="1"/>
</dbReference>
<sequence length="86" mass="10285">MPIFKNNRKFFKIIFILQIISIFLTSSCALKNFHKYDDINFMQAKNQLKELIIPKDVNLPMKNEEYTIPYQDQDLEKKNYDISPPV</sequence>
<dbReference type="AlphaFoldDB" id="A0A4D6Y240"/>
<evidence type="ECO:0000313" key="2">
    <source>
        <dbReference type="Proteomes" id="UP000298745"/>
    </source>
</evidence>
<reference evidence="1 2" key="1">
    <citation type="submission" date="2018-12" db="EMBL/GenBank/DDBJ databases">
        <authorList>
            <person name="Chong R.A."/>
        </authorList>
    </citation>
    <scope>NUCLEOTIDE SEQUENCE [LARGE SCALE GENOMIC DNA]</scope>
    <source>
        <strain evidence="1 2">Msa</strain>
    </source>
</reference>
<gene>
    <name evidence="1" type="ORF">D9V74_00460</name>
</gene>
<accession>A0A4D6Y240</accession>
<dbReference type="RefSeq" id="WP_158362270.1">
    <property type="nucleotide sequence ID" value="NZ_CP034864.1"/>
</dbReference>
<reference evidence="1 2" key="2">
    <citation type="submission" date="2019-05" db="EMBL/GenBank/DDBJ databases">
        <title>Genome evolution of the obligate endosymbiont Buchnera aphidicola.</title>
        <authorList>
            <person name="Moran N.A."/>
        </authorList>
    </citation>
    <scope>NUCLEOTIDE SEQUENCE [LARGE SCALE GENOMIC DNA]</scope>
    <source>
        <strain evidence="1 2">Msa</strain>
    </source>
</reference>
<dbReference type="OrthoDB" id="6554624at2"/>
<name>A0A4D6Y240_9GAMM</name>
<proteinExistence type="predicted"/>